<keyword evidence="2" id="KW-1185">Reference proteome</keyword>
<dbReference type="EMBL" id="CM043021">
    <property type="protein sequence ID" value="KAI4457928.1"/>
    <property type="molecule type" value="Genomic_DNA"/>
</dbReference>
<protein>
    <submittedName>
        <fullName evidence="1">Nadh-ubiquinone oxidoreductase 49 kDa subunit</fullName>
    </submittedName>
</protein>
<evidence type="ECO:0000313" key="2">
    <source>
        <dbReference type="Proteomes" id="UP001056778"/>
    </source>
</evidence>
<organism evidence="1 2">
    <name type="scientific">Holotrichia oblita</name>
    <name type="common">Chafer beetle</name>
    <dbReference type="NCBI Taxonomy" id="644536"/>
    <lineage>
        <taxon>Eukaryota</taxon>
        <taxon>Metazoa</taxon>
        <taxon>Ecdysozoa</taxon>
        <taxon>Arthropoda</taxon>
        <taxon>Hexapoda</taxon>
        <taxon>Insecta</taxon>
        <taxon>Pterygota</taxon>
        <taxon>Neoptera</taxon>
        <taxon>Endopterygota</taxon>
        <taxon>Coleoptera</taxon>
        <taxon>Polyphaga</taxon>
        <taxon>Scarabaeiformia</taxon>
        <taxon>Scarabaeidae</taxon>
        <taxon>Melolonthinae</taxon>
        <taxon>Holotrichia</taxon>
    </lineage>
</organism>
<sequence length="319" mass="36881">MFANTRILIGKCNRFTSNILVRGVKRWGCDADFAMEFDKQVMWPVGDFDRYPRPIWNAKIEPKETQVYNMVVNFGPAHPAAHGVLRLVTHLKGEVVQRLIPHIGFLHRGTEKLMEYKTYLQNVPFFDRLDYVSAMCNEHPYCLAIERLLNIEVPRRGKYIRTLMSEVTRLLNHMLALACHILDVGAISPFFWLFEERDKLMEIYERVCGARMHAAYFRPGGVSQDIPIGTLADIYNDVSKLGERIDELEDVLTNNRLWVMRTKDIGLVKAEDALNLSFSGVMLRGSGIKWDLRKTQPYEVYDELEFDVPIGVNGDCYDR</sequence>
<evidence type="ECO:0000313" key="1">
    <source>
        <dbReference type="EMBL" id="KAI4457928.1"/>
    </source>
</evidence>
<reference evidence="1" key="1">
    <citation type="submission" date="2022-04" db="EMBL/GenBank/DDBJ databases">
        <title>Chromosome-scale genome assembly of Holotrichia oblita Faldermann.</title>
        <authorList>
            <person name="Rongchong L."/>
        </authorList>
    </citation>
    <scope>NUCLEOTIDE SEQUENCE</scope>
    <source>
        <strain evidence="1">81SQS9</strain>
    </source>
</reference>
<name>A0ACB9SS42_HOLOL</name>
<accession>A0ACB9SS42</accession>
<proteinExistence type="predicted"/>
<gene>
    <name evidence="1" type="ORF">MML48_7g00020335</name>
</gene>
<comment type="caution">
    <text evidence="1">The sequence shown here is derived from an EMBL/GenBank/DDBJ whole genome shotgun (WGS) entry which is preliminary data.</text>
</comment>
<dbReference type="Proteomes" id="UP001056778">
    <property type="component" value="Chromosome 7"/>
</dbReference>